<protein>
    <submittedName>
        <fullName evidence="1">Uncharacterized protein</fullName>
    </submittedName>
</protein>
<accession>A0AAV7B0V4</accession>
<evidence type="ECO:0000313" key="2">
    <source>
        <dbReference type="Proteomes" id="UP000824782"/>
    </source>
</evidence>
<dbReference type="AlphaFoldDB" id="A0AAV7B0V4"/>
<organism evidence="1 2">
    <name type="scientific">Engystomops pustulosus</name>
    <name type="common">Tungara frog</name>
    <name type="synonym">Physalaemus pustulosus</name>
    <dbReference type="NCBI Taxonomy" id="76066"/>
    <lineage>
        <taxon>Eukaryota</taxon>
        <taxon>Metazoa</taxon>
        <taxon>Chordata</taxon>
        <taxon>Craniata</taxon>
        <taxon>Vertebrata</taxon>
        <taxon>Euteleostomi</taxon>
        <taxon>Amphibia</taxon>
        <taxon>Batrachia</taxon>
        <taxon>Anura</taxon>
        <taxon>Neobatrachia</taxon>
        <taxon>Hyloidea</taxon>
        <taxon>Leptodactylidae</taxon>
        <taxon>Leiuperinae</taxon>
        <taxon>Engystomops</taxon>
    </lineage>
</organism>
<proteinExistence type="predicted"/>
<comment type="caution">
    <text evidence="1">The sequence shown here is derived from an EMBL/GenBank/DDBJ whole genome shotgun (WGS) entry which is preliminary data.</text>
</comment>
<sequence length="52" mass="5962">MIGLSCLQAFVKMVGHHVSYMEEELNRAEKDHLSFPHTLNRFLAGAYLPVFL</sequence>
<reference evidence="1" key="1">
    <citation type="thesis" date="2020" institute="ProQuest LLC" country="789 East Eisenhower Parkway, Ann Arbor, MI, USA">
        <title>Comparative Genomics and Chromosome Evolution.</title>
        <authorList>
            <person name="Mudd A.B."/>
        </authorList>
    </citation>
    <scope>NUCLEOTIDE SEQUENCE</scope>
    <source>
        <strain evidence="1">237g6f4</strain>
        <tissue evidence="1">Blood</tissue>
    </source>
</reference>
<dbReference type="EMBL" id="WNYA01000006">
    <property type="protein sequence ID" value="KAG8567430.1"/>
    <property type="molecule type" value="Genomic_DNA"/>
</dbReference>
<name>A0AAV7B0V4_ENGPU</name>
<dbReference type="EMBL" id="WNYA01000006">
    <property type="protein sequence ID" value="KAG8567429.1"/>
    <property type="molecule type" value="Genomic_DNA"/>
</dbReference>
<keyword evidence="2" id="KW-1185">Reference proteome</keyword>
<dbReference type="Proteomes" id="UP000824782">
    <property type="component" value="Unassembled WGS sequence"/>
</dbReference>
<evidence type="ECO:0000313" key="1">
    <source>
        <dbReference type="EMBL" id="KAG8567429.1"/>
    </source>
</evidence>
<gene>
    <name evidence="1" type="ORF">GDO81_013620</name>
</gene>